<organism evidence="19 20">
    <name type="scientific">Adineta steineri</name>
    <dbReference type="NCBI Taxonomy" id="433720"/>
    <lineage>
        <taxon>Eukaryota</taxon>
        <taxon>Metazoa</taxon>
        <taxon>Spiralia</taxon>
        <taxon>Gnathifera</taxon>
        <taxon>Rotifera</taxon>
        <taxon>Eurotatoria</taxon>
        <taxon>Bdelloidea</taxon>
        <taxon>Adinetida</taxon>
        <taxon>Adinetidae</taxon>
        <taxon>Adineta</taxon>
    </lineage>
</organism>
<keyword evidence="9" id="KW-0418">Kinase</keyword>
<proteinExistence type="inferred from homology"/>
<dbReference type="SMART" id="SM00220">
    <property type="entry name" value="S_TKc"/>
    <property type="match status" value="1"/>
</dbReference>
<name>A0A813YW30_9BILA</name>
<keyword evidence="12 16" id="KW-0472">Membrane</keyword>
<accession>A0A813YW30</accession>
<dbReference type="GO" id="GO:0016020">
    <property type="term" value="C:membrane"/>
    <property type="evidence" value="ECO:0007669"/>
    <property type="project" value="UniProtKB-SubCell"/>
</dbReference>
<keyword evidence="10" id="KW-0067">ATP-binding</keyword>
<dbReference type="AlphaFoldDB" id="A0A813YW30"/>
<comment type="catalytic activity">
    <reaction evidence="14">
        <text>a 1-O-(1Z-alkenyl)-sn-glycero-3-phosphoethanolamine + H2O = a 2,3-saturated aldehyde + sn-glycero-3-phosphoethanolamine</text>
        <dbReference type="Rhea" id="RHEA:16905"/>
        <dbReference type="ChEBI" id="CHEBI:15377"/>
        <dbReference type="ChEBI" id="CHEBI:73359"/>
        <dbReference type="ChEBI" id="CHEBI:77288"/>
        <dbReference type="ChEBI" id="CHEBI:143890"/>
        <dbReference type="EC" id="3.3.2.2"/>
    </reaction>
</comment>
<dbReference type="PROSITE" id="PS50011">
    <property type="entry name" value="PROTEIN_KINASE_DOM"/>
    <property type="match status" value="1"/>
</dbReference>
<comment type="catalytic activity">
    <reaction evidence="15">
        <text>a 1-O-(1Z-alkenyl)-sn-glycero-3-phosphocholine + H2O = a 2,3-saturated aldehyde + sn-glycerol 3-phosphocholine</text>
        <dbReference type="Rhea" id="RHEA:22544"/>
        <dbReference type="ChEBI" id="CHEBI:15377"/>
        <dbReference type="ChEBI" id="CHEBI:16870"/>
        <dbReference type="ChEBI" id="CHEBI:73359"/>
        <dbReference type="ChEBI" id="CHEBI:77287"/>
        <dbReference type="EC" id="3.3.2.2"/>
    </reaction>
</comment>
<evidence type="ECO:0000256" key="15">
    <source>
        <dbReference type="ARBA" id="ARBA00049560"/>
    </source>
</evidence>
<dbReference type="InterPro" id="IPR011009">
    <property type="entry name" value="Kinase-like_dom_sf"/>
</dbReference>
<dbReference type="GO" id="GO:0005524">
    <property type="term" value="F:ATP binding"/>
    <property type="evidence" value="ECO:0007669"/>
    <property type="project" value="UniProtKB-KW"/>
</dbReference>
<dbReference type="Pfam" id="PF07947">
    <property type="entry name" value="YhhN"/>
    <property type="match status" value="1"/>
</dbReference>
<dbReference type="EMBL" id="CAJNOI010000001">
    <property type="protein sequence ID" value="CAF0718960.1"/>
    <property type="molecule type" value="Genomic_DNA"/>
</dbReference>
<evidence type="ECO:0000313" key="19">
    <source>
        <dbReference type="EMBL" id="CAF0889947.1"/>
    </source>
</evidence>
<dbReference type="EC" id="3.3.2.2" evidence="13"/>
<keyword evidence="8" id="KW-0547">Nucleotide-binding</keyword>
<keyword evidence="20" id="KW-1185">Reference proteome</keyword>
<dbReference type="Proteomes" id="UP000663877">
    <property type="component" value="Unassembled WGS sequence"/>
</dbReference>
<keyword evidence="7 16" id="KW-0812">Transmembrane</keyword>
<sequence length="999" mass="116616">MEKMFKTTKNYLWDVGDKVGSSTTSDVYKACNITTREQVIAKVPKLTSLLFNIEFSHRTDNEDKNYSHSIFVENVDFLKNINHDNIARFIGTEIITSSDNLNGFPNQEILFFEYCNGGSVHDMLQLPANVYGLPEDIIIQIMKDIINALKYLHNKKIHCNIKPSNIMRTIDINNKVIYKLTDLVVNREIKQDEVTSNSSHDTAKYVHPIVYHNNPPDRKVNSDGNIIGTHVSIPFEIEIWSFGVTLYQCSTGQLPFQPYNNTNNDRNLMKQILTSIPMGCISGIQDTYNGDIRWSKVLPEWCRLSSNLKKMLEKLFSCLFETNQARLMKHEEFFNEVNKIIDLIPIYYINLKKFTLTCAYFQADDSIHKFFDYIRQENDDEMNVEYFCLFQNVYYPVLRTEETTVKTFCEQLPMSLSYEKPLIIYTFSISKFDYKCISEIHIPKIQLMENIQDIFASVYDWSQKIVGLFFYLQTGVIQYESIMQIIQSTIMTIHRLLKSKLLELLYLIRKNLLNHQITHELEKIFDLIKPQSSPKPIRSCHKSIIKSSDTNETSEEQNFSKIRPMLDLSLNFYHKSIEYDKDLSTILDTNFNDNERMFQLSNLSTQMKNYSMYIQQINKHVQDATDLCERFRHDTTITRPSQLQMVSNIIRQKNLKKLYDQYIHFVNEGCYPLILEFYNEFKKWIKQQADIYFHIQQIQFVYEYECSISISTENFRQIINDELQKLSHNHTHLSDVDSKYNSNIQQLTTVQMGESISDTTMVYIGPLSLLFSVLLTIEMYGETTENYFIISMSKPLLMPILLLLFLLNAHKNLSLERIFVVISLVFSCLGDILLMQRRNDLFVYGLLSFLIVHISYVMSFMVRLHHEGDALKRRLTISAIIIALIPFIAYIALMLYILCPKLNTDAEEVKGLLMPVIFYTFIIVGMAYISYLRDRKSPGFWSVFIGAIFFVLSDSFIAFNRFVIPIPASGLFIMFTYGLGQYLITIGTLQITMKHPKTI</sequence>
<feature type="transmembrane region" description="Helical" evidence="16">
    <location>
        <begin position="787"/>
        <end position="806"/>
    </location>
</feature>
<dbReference type="GO" id="GO:0004674">
    <property type="term" value="F:protein serine/threonine kinase activity"/>
    <property type="evidence" value="ECO:0007669"/>
    <property type="project" value="UniProtKB-KW"/>
</dbReference>
<keyword evidence="4" id="KW-0963">Cytoplasm</keyword>
<keyword evidence="5" id="KW-0723">Serine/threonine-protein kinase</keyword>
<feature type="transmembrane region" description="Helical" evidence="16">
    <location>
        <begin position="818"/>
        <end position="835"/>
    </location>
</feature>
<dbReference type="GO" id="GO:0005737">
    <property type="term" value="C:cytoplasm"/>
    <property type="evidence" value="ECO:0007669"/>
    <property type="project" value="UniProtKB-SubCell"/>
</dbReference>
<feature type="transmembrane region" description="Helical" evidence="16">
    <location>
        <begin position="939"/>
        <end position="959"/>
    </location>
</feature>
<dbReference type="InterPro" id="IPR012506">
    <property type="entry name" value="TMEM86B-like"/>
</dbReference>
<evidence type="ECO:0000256" key="6">
    <source>
        <dbReference type="ARBA" id="ARBA00022679"/>
    </source>
</evidence>
<dbReference type="PANTHER" id="PTHR22969:SF15">
    <property type="entry name" value="FI05319P"/>
    <property type="match status" value="1"/>
</dbReference>
<dbReference type="EMBL" id="CAJNOM010000040">
    <property type="protein sequence ID" value="CAF0889947.1"/>
    <property type="molecule type" value="Genomic_DNA"/>
</dbReference>
<evidence type="ECO:0000313" key="18">
    <source>
        <dbReference type="EMBL" id="CAF0718960.1"/>
    </source>
</evidence>
<evidence type="ECO:0000256" key="9">
    <source>
        <dbReference type="ARBA" id="ARBA00022777"/>
    </source>
</evidence>
<dbReference type="Gene3D" id="1.10.510.10">
    <property type="entry name" value="Transferase(Phosphotransferase) domain 1"/>
    <property type="match status" value="1"/>
</dbReference>
<evidence type="ECO:0000256" key="4">
    <source>
        <dbReference type="ARBA" id="ARBA00022490"/>
    </source>
</evidence>
<evidence type="ECO:0000256" key="11">
    <source>
        <dbReference type="ARBA" id="ARBA00022989"/>
    </source>
</evidence>
<evidence type="ECO:0000256" key="5">
    <source>
        <dbReference type="ARBA" id="ARBA00022527"/>
    </source>
</evidence>
<evidence type="ECO:0000256" key="1">
    <source>
        <dbReference type="ARBA" id="ARBA00004141"/>
    </source>
</evidence>
<dbReference type="PANTHER" id="PTHR22969">
    <property type="entry name" value="IKB KINASE"/>
    <property type="match status" value="1"/>
</dbReference>
<keyword evidence="11 16" id="KW-1133">Transmembrane helix</keyword>
<feature type="transmembrane region" description="Helical" evidence="16">
    <location>
        <begin position="841"/>
        <end position="863"/>
    </location>
</feature>
<keyword evidence="6" id="KW-0808">Transferase</keyword>
<evidence type="ECO:0000313" key="20">
    <source>
        <dbReference type="Proteomes" id="UP000663832"/>
    </source>
</evidence>
<dbReference type="InterPro" id="IPR000719">
    <property type="entry name" value="Prot_kinase_dom"/>
</dbReference>
<reference evidence="19" key="1">
    <citation type="submission" date="2021-02" db="EMBL/GenBank/DDBJ databases">
        <authorList>
            <person name="Nowell W R."/>
        </authorList>
    </citation>
    <scope>NUCLEOTIDE SEQUENCE</scope>
</reference>
<evidence type="ECO:0000256" key="14">
    <source>
        <dbReference type="ARBA" id="ARBA00049458"/>
    </source>
</evidence>
<evidence type="ECO:0000256" key="13">
    <source>
        <dbReference type="ARBA" id="ARBA00035673"/>
    </source>
</evidence>
<comment type="similarity">
    <text evidence="3">Belongs to the TMEM86 family.</text>
</comment>
<comment type="caution">
    <text evidence="19">The sequence shown here is derived from an EMBL/GenBank/DDBJ whole genome shotgun (WGS) entry which is preliminary data.</text>
</comment>
<dbReference type="Pfam" id="PF00069">
    <property type="entry name" value="Pkinase"/>
    <property type="match status" value="1"/>
</dbReference>
<evidence type="ECO:0000256" key="16">
    <source>
        <dbReference type="SAM" id="Phobius"/>
    </source>
</evidence>
<comment type="subcellular location">
    <subcellularLocation>
        <location evidence="2">Cytoplasm</location>
    </subcellularLocation>
    <subcellularLocation>
        <location evidence="1">Membrane</location>
        <topology evidence="1">Multi-pass membrane protein</topology>
    </subcellularLocation>
</comment>
<feature type="transmembrane region" description="Helical" evidence="16">
    <location>
        <begin position="912"/>
        <end position="932"/>
    </location>
</feature>
<dbReference type="Gene3D" id="3.30.200.20">
    <property type="entry name" value="Phosphorylase Kinase, domain 1"/>
    <property type="match status" value="1"/>
</dbReference>
<dbReference type="InterPro" id="IPR051180">
    <property type="entry name" value="IKK"/>
</dbReference>
<dbReference type="GO" id="GO:0047408">
    <property type="term" value="F:alkenylglycerophosphocholine hydrolase activity"/>
    <property type="evidence" value="ECO:0007669"/>
    <property type="project" value="UniProtKB-EC"/>
</dbReference>
<evidence type="ECO:0000256" key="2">
    <source>
        <dbReference type="ARBA" id="ARBA00004496"/>
    </source>
</evidence>
<feature type="domain" description="Protein kinase" evidence="17">
    <location>
        <begin position="13"/>
        <end position="341"/>
    </location>
</feature>
<dbReference type="Proteomes" id="UP000663832">
    <property type="component" value="Unassembled WGS sequence"/>
</dbReference>
<evidence type="ECO:0000256" key="8">
    <source>
        <dbReference type="ARBA" id="ARBA00022741"/>
    </source>
</evidence>
<dbReference type="OrthoDB" id="10013850at2759"/>
<evidence type="ECO:0000259" key="17">
    <source>
        <dbReference type="PROSITE" id="PS50011"/>
    </source>
</evidence>
<protein>
    <recommendedName>
        <fullName evidence="13">lysoplasmalogenase</fullName>
        <ecNumber evidence="13">3.3.2.2</ecNumber>
    </recommendedName>
</protein>
<feature type="transmembrane region" description="Helical" evidence="16">
    <location>
        <begin position="971"/>
        <end position="993"/>
    </location>
</feature>
<evidence type="ECO:0000256" key="7">
    <source>
        <dbReference type="ARBA" id="ARBA00022692"/>
    </source>
</evidence>
<gene>
    <name evidence="18" type="ORF">BJG266_LOCUS36</name>
    <name evidence="19" type="ORF">QVE165_LOCUS8890</name>
</gene>
<evidence type="ECO:0000256" key="12">
    <source>
        <dbReference type="ARBA" id="ARBA00023136"/>
    </source>
</evidence>
<evidence type="ECO:0000256" key="10">
    <source>
        <dbReference type="ARBA" id="ARBA00022840"/>
    </source>
</evidence>
<dbReference type="SUPFAM" id="SSF56112">
    <property type="entry name" value="Protein kinase-like (PK-like)"/>
    <property type="match status" value="1"/>
</dbReference>
<feature type="transmembrane region" description="Helical" evidence="16">
    <location>
        <begin position="875"/>
        <end position="897"/>
    </location>
</feature>
<evidence type="ECO:0000256" key="3">
    <source>
        <dbReference type="ARBA" id="ARBA00007375"/>
    </source>
</evidence>